<dbReference type="InterPro" id="IPR038921">
    <property type="entry name" value="YOR389W-like"/>
</dbReference>
<dbReference type="STRING" id="1036808.A0A0C3CUN2"/>
<reference evidence="2 3" key="1">
    <citation type="submission" date="2014-04" db="EMBL/GenBank/DDBJ databases">
        <authorList>
            <consortium name="DOE Joint Genome Institute"/>
            <person name="Kuo A."/>
            <person name="Kohler A."/>
            <person name="Nagy L.G."/>
            <person name="Floudas D."/>
            <person name="Copeland A."/>
            <person name="Barry K.W."/>
            <person name="Cichocki N."/>
            <person name="Veneault-Fourrey C."/>
            <person name="LaButti K."/>
            <person name="Lindquist E.A."/>
            <person name="Lipzen A."/>
            <person name="Lundell T."/>
            <person name="Morin E."/>
            <person name="Murat C."/>
            <person name="Sun H."/>
            <person name="Tunlid A."/>
            <person name="Henrissat B."/>
            <person name="Grigoriev I.V."/>
            <person name="Hibbett D.S."/>
            <person name="Martin F."/>
            <person name="Nordberg H.P."/>
            <person name="Cantor M.N."/>
            <person name="Hua S.X."/>
        </authorList>
    </citation>
    <scope>NUCLEOTIDE SEQUENCE [LARGE SCALE GENOMIC DNA]</scope>
    <source>
        <strain evidence="2 3">Foug A</strain>
    </source>
</reference>
<gene>
    <name evidence="2" type="ORF">SCLCIDRAFT_1223942</name>
</gene>
<keyword evidence="1" id="KW-0732">Signal</keyword>
<protein>
    <submittedName>
        <fullName evidence="2">Uncharacterized protein</fullName>
    </submittedName>
</protein>
<name>A0A0C3CUN2_9AGAM</name>
<sequence length="549" mass="61148">MLRWATMLCAAASLCAFQRPSYAAQMPLAAQTSTIDHSGPLANWRLDEPPDVNSTGHLVFETVSSLLQHWPNTRMRNGHNIVPGTVPAGTLLYHGTGRKEIPAGPEWTALDPQHAMPFCQLGFEAGGGCWLLTLITTRPLKVLYFDGTSAAKTSLGTLDTQDLLAWGEPRRDRRNNDLQRIEDLCTWGKENGVDGFVRMEMSFEVALCSFTSGVTVTSFLSIVEDRDIFDPMAVADVMRAGTQHNRSPGETRVRLDLSGLVSFYDTDLAPSLVSVRFGLERWDHRLQSISQEDLTQVTARLEEILARPAGHTSSGIDWMALIRVITDRYSQRLELVQHLVNSDNANLESLLDYANKTQVELRLMLRPYILSSVTLPSPSDPNAEESEAAALNWARPVFKLCATTYTHGLDASVMTDSERLLLNAVRDTSREICRVVTGMWASGVVAGIDERLSGRDSELDMEAISALTTSWKHDIDGLMQWLDWNVWVKCKPACGPEEMCYLTTWPIGFPLNEAPPPAKELPRGPVPEVDDWKRPRPRCVRLIGPYTGW</sequence>
<dbReference type="PANTHER" id="PTHR35204:SF1">
    <property type="entry name" value="ENTEROTOXIN"/>
    <property type="match status" value="1"/>
</dbReference>
<organism evidence="2 3">
    <name type="scientific">Scleroderma citrinum Foug A</name>
    <dbReference type="NCBI Taxonomy" id="1036808"/>
    <lineage>
        <taxon>Eukaryota</taxon>
        <taxon>Fungi</taxon>
        <taxon>Dikarya</taxon>
        <taxon>Basidiomycota</taxon>
        <taxon>Agaricomycotina</taxon>
        <taxon>Agaricomycetes</taxon>
        <taxon>Agaricomycetidae</taxon>
        <taxon>Boletales</taxon>
        <taxon>Sclerodermatineae</taxon>
        <taxon>Sclerodermataceae</taxon>
        <taxon>Scleroderma</taxon>
    </lineage>
</organism>
<feature type="signal peptide" evidence="1">
    <location>
        <begin position="1"/>
        <end position="23"/>
    </location>
</feature>
<dbReference type="OrthoDB" id="10261782at2759"/>
<dbReference type="PANTHER" id="PTHR35204">
    <property type="entry name" value="YALI0A21131P"/>
    <property type="match status" value="1"/>
</dbReference>
<dbReference type="AlphaFoldDB" id="A0A0C3CUN2"/>
<reference evidence="3" key="2">
    <citation type="submission" date="2015-01" db="EMBL/GenBank/DDBJ databases">
        <title>Evolutionary Origins and Diversification of the Mycorrhizal Mutualists.</title>
        <authorList>
            <consortium name="DOE Joint Genome Institute"/>
            <consortium name="Mycorrhizal Genomics Consortium"/>
            <person name="Kohler A."/>
            <person name="Kuo A."/>
            <person name="Nagy L.G."/>
            <person name="Floudas D."/>
            <person name="Copeland A."/>
            <person name="Barry K.W."/>
            <person name="Cichocki N."/>
            <person name="Veneault-Fourrey C."/>
            <person name="LaButti K."/>
            <person name="Lindquist E.A."/>
            <person name="Lipzen A."/>
            <person name="Lundell T."/>
            <person name="Morin E."/>
            <person name="Murat C."/>
            <person name="Riley R."/>
            <person name="Ohm R."/>
            <person name="Sun H."/>
            <person name="Tunlid A."/>
            <person name="Henrissat B."/>
            <person name="Grigoriev I.V."/>
            <person name="Hibbett D.S."/>
            <person name="Martin F."/>
        </authorList>
    </citation>
    <scope>NUCLEOTIDE SEQUENCE [LARGE SCALE GENOMIC DNA]</scope>
    <source>
        <strain evidence="3">Foug A</strain>
    </source>
</reference>
<dbReference type="EMBL" id="KN822218">
    <property type="protein sequence ID" value="KIM52255.1"/>
    <property type="molecule type" value="Genomic_DNA"/>
</dbReference>
<dbReference type="Proteomes" id="UP000053989">
    <property type="component" value="Unassembled WGS sequence"/>
</dbReference>
<evidence type="ECO:0000313" key="2">
    <source>
        <dbReference type="EMBL" id="KIM52255.1"/>
    </source>
</evidence>
<evidence type="ECO:0000313" key="3">
    <source>
        <dbReference type="Proteomes" id="UP000053989"/>
    </source>
</evidence>
<evidence type="ECO:0000256" key="1">
    <source>
        <dbReference type="SAM" id="SignalP"/>
    </source>
</evidence>
<dbReference type="InParanoid" id="A0A0C3CUN2"/>
<accession>A0A0C3CUN2</accession>
<keyword evidence="3" id="KW-1185">Reference proteome</keyword>
<feature type="chain" id="PRO_5002162846" evidence="1">
    <location>
        <begin position="24"/>
        <end position="549"/>
    </location>
</feature>
<dbReference type="HOGENOM" id="CLU_017366_2_1_1"/>
<proteinExistence type="predicted"/>